<accession>W7KT65</accession>
<dbReference type="PANTHER" id="PTHR34796">
    <property type="entry name" value="EXPRESSED PROTEIN"/>
    <property type="match status" value="1"/>
</dbReference>
<sequence length="194" mass="23208">MIDVYLFAELIGAEDARLRRDAHRPPRGSLSIPERKSTVHIADEKQRFIRNELFVKMISTRKSGIWSDFMKDYPLEYYEFFISFNEGDYYTCHDLLEEMWMTEKGNLFFKGLLQMSVSIYHYEYGNVKGARLMMQAAHEYLQAYRPRHWGLDLEHVYRFIEECLSIFPEDIDRVPFEKVGNLPKLPQLILYLEE</sequence>
<evidence type="ECO:0000313" key="1">
    <source>
        <dbReference type="EMBL" id="EWG09413.1"/>
    </source>
</evidence>
<dbReference type="Proteomes" id="UP000019270">
    <property type="component" value="Unassembled WGS sequence"/>
</dbReference>
<protein>
    <recommendedName>
        <fullName evidence="3">DUF309 domain-containing protein</fullName>
    </recommendedName>
</protein>
<comment type="caution">
    <text evidence="1">The sequence shown here is derived from an EMBL/GenBank/DDBJ whole genome shotgun (WGS) entry which is preliminary data.</text>
</comment>
<organism evidence="1 2">
    <name type="scientific">Cytobacillus firmus DS1</name>
    <dbReference type="NCBI Taxonomy" id="1307436"/>
    <lineage>
        <taxon>Bacteria</taxon>
        <taxon>Bacillati</taxon>
        <taxon>Bacillota</taxon>
        <taxon>Bacilli</taxon>
        <taxon>Bacillales</taxon>
        <taxon>Bacillaceae</taxon>
        <taxon>Cytobacillus</taxon>
    </lineage>
</organism>
<dbReference type="AlphaFoldDB" id="W7KT65"/>
<dbReference type="EMBL" id="APVL01000017">
    <property type="protein sequence ID" value="EWG09413.1"/>
    <property type="molecule type" value="Genomic_DNA"/>
</dbReference>
<dbReference type="InterPro" id="IPR023203">
    <property type="entry name" value="TTHA0068_sf"/>
</dbReference>
<dbReference type="PATRIC" id="fig|1307436.3.peg.4125"/>
<reference evidence="2" key="1">
    <citation type="submission" date="2013-03" db="EMBL/GenBank/DDBJ databases">
        <title>Draft genome sequence of Bacillus firmus DS1.</title>
        <authorList>
            <person name="Peng D."/>
            <person name="Zhu L."/>
            <person name="Sun M."/>
        </authorList>
    </citation>
    <scope>NUCLEOTIDE SEQUENCE [LARGE SCALE GENOMIC DNA]</scope>
    <source>
        <strain evidence="2">DS1</strain>
    </source>
</reference>
<dbReference type="PANTHER" id="PTHR34796:SF1">
    <property type="entry name" value="EXPRESSED PROTEIN"/>
    <property type="match status" value="1"/>
</dbReference>
<evidence type="ECO:0000313" key="2">
    <source>
        <dbReference type="Proteomes" id="UP000019270"/>
    </source>
</evidence>
<name>W7KT65_CYTFI</name>
<dbReference type="InterPro" id="IPR005500">
    <property type="entry name" value="DUF309"/>
</dbReference>
<dbReference type="SUPFAM" id="SSF140663">
    <property type="entry name" value="TTHA0068-like"/>
    <property type="match status" value="1"/>
</dbReference>
<evidence type="ECO:0008006" key="3">
    <source>
        <dbReference type="Google" id="ProtNLM"/>
    </source>
</evidence>
<dbReference type="eggNOG" id="COG1547">
    <property type="taxonomic scope" value="Bacteria"/>
</dbReference>
<dbReference type="Pfam" id="PF03745">
    <property type="entry name" value="DUF309"/>
    <property type="match status" value="1"/>
</dbReference>
<reference evidence="1 2" key="2">
    <citation type="journal article" date="2016" name="Sci. Rep.">
        <title>A novel serine protease, Sep1, from Bacillus firmus DS-1 has nematicidal activity and degrades multiple intestinal-associated nematode proteins.</title>
        <authorList>
            <person name="Geng C."/>
            <person name="Nie X."/>
            <person name="Tang Z."/>
            <person name="Zhang Y."/>
            <person name="Lin J."/>
            <person name="Sun M."/>
            <person name="Peng D."/>
        </authorList>
    </citation>
    <scope>NUCLEOTIDE SEQUENCE [LARGE SCALE GENOMIC DNA]</scope>
    <source>
        <strain evidence="1 2">DS1</strain>
    </source>
</reference>
<gene>
    <name evidence="1" type="ORF">PBF_19268</name>
</gene>
<proteinExistence type="predicted"/>
<dbReference type="Gene3D" id="1.10.3450.10">
    <property type="entry name" value="TTHA0068-like"/>
    <property type="match status" value="1"/>
</dbReference>